<feature type="binding site" evidence="11">
    <location>
        <position position="107"/>
    </location>
    <ligand>
        <name>L-histidine</name>
        <dbReference type="ChEBI" id="CHEBI:57595"/>
    </ligand>
</feature>
<comment type="similarity">
    <text evidence="2 10">Belongs to the class-II aminoacyl-tRNA synthetase family.</text>
</comment>
<gene>
    <name evidence="10 13" type="primary">hisS</name>
    <name evidence="13" type="ORF">J422_02934</name>
</gene>
<sequence>MFQKPRGTRDFTPEEMKKRRYIEKKLREVFERYGYEEILTPTFESFELIAKKTGEEIRKQLYVFKDYSGRELALRPEMTSSVARFYINELKILQKPLRLYYFANCFRYERPQFGRYREFWQMGCELIGSDKALADAEVINLAIEGLKNINLRFETHISHLGILKGIFEKFNIKEDDEVKIRRLIDKQDFEGLDNLLTSILDDEKKEFIFDILNLKGDVLDELKEMLKDFPKSIDAIINLEEILDYVIYDNYTINLGIARGLDYYTGMVFEIYCNGKQICGGGRYDNLIETFGGEKTPAVGFAYGFDRIMLNVDIKLDEEKYLIVPVRGDKELIKKALIVAKKLRDKGKTVEFEIMGRKLKKALEYANNRNIRYVVIIGEREVKEGKITLKDMKTGEQKILDLEEV</sequence>
<evidence type="ECO:0000256" key="1">
    <source>
        <dbReference type="ARBA" id="ARBA00004496"/>
    </source>
</evidence>
<evidence type="ECO:0000313" key="14">
    <source>
        <dbReference type="Proteomes" id="UP000053695"/>
    </source>
</evidence>
<dbReference type="Proteomes" id="UP000053695">
    <property type="component" value="Unassembled WGS sequence"/>
</dbReference>
<evidence type="ECO:0000256" key="2">
    <source>
        <dbReference type="ARBA" id="ARBA00008226"/>
    </source>
</evidence>
<keyword evidence="4 10" id="KW-0436">Ligase</keyword>
<dbReference type="InterPro" id="IPR041715">
    <property type="entry name" value="HisRS-like_core"/>
</dbReference>
<dbReference type="InterPro" id="IPR036621">
    <property type="entry name" value="Anticodon-bd_dom_sf"/>
</dbReference>
<dbReference type="GO" id="GO:0005737">
    <property type="term" value="C:cytoplasm"/>
    <property type="evidence" value="ECO:0007669"/>
    <property type="project" value="UniProtKB-SubCell"/>
</dbReference>
<feature type="binding site" evidence="11">
    <location>
        <position position="121"/>
    </location>
    <ligand>
        <name>L-histidine</name>
        <dbReference type="ChEBI" id="CHEBI:57595"/>
    </ligand>
</feature>
<feature type="binding site" evidence="11">
    <location>
        <begin position="77"/>
        <end position="79"/>
    </location>
    <ligand>
        <name>L-histidine</name>
        <dbReference type="ChEBI" id="CHEBI:57595"/>
    </ligand>
</feature>
<dbReference type="CDD" id="cd00773">
    <property type="entry name" value="HisRS-like_core"/>
    <property type="match status" value="1"/>
</dbReference>
<dbReference type="InterPro" id="IPR045864">
    <property type="entry name" value="aa-tRNA-synth_II/BPL/LPL"/>
</dbReference>
<dbReference type="GO" id="GO:0005524">
    <property type="term" value="F:ATP binding"/>
    <property type="evidence" value="ECO:0007669"/>
    <property type="project" value="UniProtKB-UniRule"/>
</dbReference>
<keyword evidence="8 10" id="KW-0030">Aminoacyl-tRNA synthetase</keyword>
<dbReference type="EC" id="6.1.1.21" evidence="10"/>
<evidence type="ECO:0000256" key="5">
    <source>
        <dbReference type="ARBA" id="ARBA00022741"/>
    </source>
</evidence>
<evidence type="ECO:0000313" key="13">
    <source>
        <dbReference type="EMBL" id="ENN96393.1"/>
    </source>
</evidence>
<keyword evidence="14" id="KW-1185">Reference proteome</keyword>
<dbReference type="PATRIC" id="fig|1069083.5.peg.576"/>
<evidence type="ECO:0000256" key="9">
    <source>
        <dbReference type="ARBA" id="ARBA00047639"/>
    </source>
</evidence>
<dbReference type="InterPro" id="IPR004516">
    <property type="entry name" value="HisRS/HisZ"/>
</dbReference>
<dbReference type="Gene3D" id="3.30.930.10">
    <property type="entry name" value="Bira Bifunctional Protein, Domain 2"/>
    <property type="match status" value="1"/>
</dbReference>
<feature type="binding site" evidence="11">
    <location>
        <begin position="263"/>
        <end position="264"/>
    </location>
    <ligand>
        <name>L-histidine</name>
        <dbReference type="ChEBI" id="CHEBI:57595"/>
    </ligand>
</feature>
<dbReference type="OrthoDB" id="8659at2157"/>
<dbReference type="GO" id="GO:0000105">
    <property type="term" value="P:L-histidine biosynthetic process"/>
    <property type="evidence" value="ECO:0007669"/>
    <property type="project" value="InterPro"/>
</dbReference>
<dbReference type="PROSITE" id="PS50862">
    <property type="entry name" value="AA_TRNA_LIGASE_II"/>
    <property type="match status" value="1"/>
</dbReference>
<dbReference type="Pfam" id="PF13393">
    <property type="entry name" value="tRNA-synt_His"/>
    <property type="match status" value="1"/>
</dbReference>
<dbReference type="SUPFAM" id="SSF55681">
    <property type="entry name" value="Class II aaRS and biotin synthetases"/>
    <property type="match status" value="1"/>
</dbReference>
<dbReference type="STRING" id="1069083.GCA_000371805_00135"/>
<evidence type="ECO:0000256" key="4">
    <source>
        <dbReference type="ARBA" id="ARBA00022598"/>
    </source>
</evidence>
<dbReference type="EMBL" id="APMM01000017">
    <property type="protein sequence ID" value="ENN96393.1"/>
    <property type="molecule type" value="Genomic_DNA"/>
</dbReference>
<name>N6V294_9EURY</name>
<dbReference type="InterPro" id="IPR015807">
    <property type="entry name" value="His-tRNA-ligase"/>
</dbReference>
<evidence type="ECO:0000256" key="11">
    <source>
        <dbReference type="PIRSR" id="PIRSR001549-1"/>
    </source>
</evidence>
<evidence type="ECO:0000256" key="7">
    <source>
        <dbReference type="ARBA" id="ARBA00022917"/>
    </source>
</evidence>
<organism evidence="13 14">
    <name type="scientific">Methanocaldococcus villosus KIN24-T80</name>
    <dbReference type="NCBI Taxonomy" id="1069083"/>
    <lineage>
        <taxon>Archaea</taxon>
        <taxon>Methanobacteriati</taxon>
        <taxon>Methanobacteriota</taxon>
        <taxon>Methanomada group</taxon>
        <taxon>Methanococci</taxon>
        <taxon>Methanococcales</taxon>
        <taxon>Methanocaldococcaceae</taxon>
        <taxon>Methanocaldococcus</taxon>
    </lineage>
</organism>
<dbReference type="NCBIfam" id="TIGR00442">
    <property type="entry name" value="hisS"/>
    <property type="match status" value="1"/>
</dbReference>
<dbReference type="CDD" id="cd00859">
    <property type="entry name" value="HisRS_anticodon"/>
    <property type="match status" value="1"/>
</dbReference>
<feature type="binding site" evidence="11">
    <location>
        <position position="125"/>
    </location>
    <ligand>
        <name>L-histidine</name>
        <dbReference type="ChEBI" id="CHEBI:57595"/>
    </ligand>
</feature>
<evidence type="ECO:0000256" key="3">
    <source>
        <dbReference type="ARBA" id="ARBA00022490"/>
    </source>
</evidence>
<dbReference type="SUPFAM" id="SSF52954">
    <property type="entry name" value="Class II aaRS ABD-related"/>
    <property type="match status" value="1"/>
</dbReference>
<protein>
    <recommendedName>
        <fullName evidence="10">Histidine--tRNA ligase</fullName>
        <ecNumber evidence="10">6.1.1.21</ecNumber>
    </recommendedName>
    <alternativeName>
        <fullName evidence="10">Histidyl-tRNA synthetase</fullName>
        <shortName evidence="10">HisRS</shortName>
    </alternativeName>
</protein>
<keyword evidence="7 10" id="KW-0648">Protein biosynthesis</keyword>
<evidence type="ECO:0000259" key="12">
    <source>
        <dbReference type="PROSITE" id="PS50862"/>
    </source>
</evidence>
<feature type="binding site" evidence="11">
    <location>
        <position position="259"/>
    </location>
    <ligand>
        <name>L-histidine</name>
        <dbReference type="ChEBI" id="CHEBI:57595"/>
    </ligand>
</feature>
<dbReference type="InterPro" id="IPR004154">
    <property type="entry name" value="Anticodon-bd"/>
</dbReference>
<dbReference type="InterPro" id="IPR006195">
    <property type="entry name" value="aa-tRNA-synth_II"/>
</dbReference>
<dbReference type="AlphaFoldDB" id="N6V294"/>
<evidence type="ECO:0000256" key="6">
    <source>
        <dbReference type="ARBA" id="ARBA00022840"/>
    </source>
</evidence>
<comment type="caution">
    <text evidence="13">The sequence shown here is derived from an EMBL/GenBank/DDBJ whole genome shotgun (WGS) entry which is preliminary data.</text>
</comment>
<proteinExistence type="inferred from homology"/>
<dbReference type="InterPro" id="IPR004517">
    <property type="entry name" value="HisZ"/>
</dbReference>
<dbReference type="Gene3D" id="3.40.50.800">
    <property type="entry name" value="Anticodon-binding domain"/>
    <property type="match status" value="1"/>
</dbReference>
<dbReference type="PIRSF" id="PIRSF001549">
    <property type="entry name" value="His-tRNA_synth"/>
    <property type="match status" value="1"/>
</dbReference>
<keyword evidence="6 10" id="KW-0067">ATP-binding</keyword>
<dbReference type="PANTHER" id="PTHR43707:SF1">
    <property type="entry name" value="HISTIDINE--TRNA LIGASE, MITOCHONDRIAL-RELATED"/>
    <property type="match status" value="1"/>
</dbReference>
<evidence type="ECO:0000256" key="8">
    <source>
        <dbReference type="ARBA" id="ARBA00023146"/>
    </source>
</evidence>
<reference evidence="13 14" key="1">
    <citation type="journal article" date="2013" name="Genome Announc.">
        <title>Draft Genome Sequence of a Highly Flagellated, Fast-Swimming Archaeon, Methanocaldococcus villosus Strain KIN24-T80 (DSM 22612).</title>
        <authorList>
            <person name="Thennarasu S."/>
            <person name="Polireddy D."/>
            <person name="Antony A."/>
            <person name="Yada M.R."/>
            <person name="Algarawi S."/>
            <person name="Sivakumar N."/>
        </authorList>
    </citation>
    <scope>NUCLEOTIDE SEQUENCE [LARGE SCALE GENOMIC DNA]</scope>
    <source>
        <strain evidence="13 14">KIN24-T80</strain>
    </source>
</reference>
<feature type="domain" description="Aminoacyl-transfer RNA synthetases class-II family profile" evidence="12">
    <location>
        <begin position="6"/>
        <end position="325"/>
    </location>
</feature>
<dbReference type="GO" id="GO:0006427">
    <property type="term" value="P:histidyl-tRNA aminoacylation"/>
    <property type="evidence" value="ECO:0007669"/>
    <property type="project" value="UniProtKB-UniRule"/>
</dbReference>
<evidence type="ECO:0000256" key="10">
    <source>
        <dbReference type="HAMAP-Rule" id="MF_00127"/>
    </source>
</evidence>
<dbReference type="RefSeq" id="WP_004590666.1">
    <property type="nucleotide sequence ID" value="NZ_APMM01000017.1"/>
</dbReference>
<comment type="catalytic activity">
    <reaction evidence="9 10">
        <text>tRNA(His) + L-histidine + ATP = L-histidyl-tRNA(His) + AMP + diphosphate + H(+)</text>
        <dbReference type="Rhea" id="RHEA:17313"/>
        <dbReference type="Rhea" id="RHEA-COMP:9665"/>
        <dbReference type="Rhea" id="RHEA-COMP:9689"/>
        <dbReference type="ChEBI" id="CHEBI:15378"/>
        <dbReference type="ChEBI" id="CHEBI:30616"/>
        <dbReference type="ChEBI" id="CHEBI:33019"/>
        <dbReference type="ChEBI" id="CHEBI:57595"/>
        <dbReference type="ChEBI" id="CHEBI:78442"/>
        <dbReference type="ChEBI" id="CHEBI:78527"/>
        <dbReference type="ChEBI" id="CHEBI:456215"/>
        <dbReference type="EC" id="6.1.1.21"/>
    </reaction>
</comment>
<dbReference type="Pfam" id="PF03129">
    <property type="entry name" value="HGTP_anticodon"/>
    <property type="match status" value="1"/>
</dbReference>
<dbReference type="InterPro" id="IPR033656">
    <property type="entry name" value="HisRS_anticodon"/>
</dbReference>
<accession>N6V294</accession>
<comment type="subcellular location">
    <subcellularLocation>
        <location evidence="1 10">Cytoplasm</location>
    </subcellularLocation>
</comment>
<dbReference type="NCBIfam" id="TIGR00443">
    <property type="entry name" value="hisZ_biosyn_reg"/>
    <property type="match status" value="1"/>
</dbReference>
<dbReference type="HAMAP" id="MF_00125">
    <property type="entry name" value="HisZ"/>
    <property type="match status" value="1"/>
</dbReference>
<keyword evidence="5 10" id="KW-0547">Nucleotide-binding</keyword>
<dbReference type="PANTHER" id="PTHR43707">
    <property type="entry name" value="HISTIDYL-TRNA SYNTHETASE"/>
    <property type="match status" value="1"/>
</dbReference>
<keyword evidence="3 10" id="KW-0963">Cytoplasm</keyword>
<dbReference type="HAMAP" id="MF_00127">
    <property type="entry name" value="His_tRNA_synth"/>
    <property type="match status" value="1"/>
</dbReference>
<dbReference type="GO" id="GO:0004821">
    <property type="term" value="F:histidine-tRNA ligase activity"/>
    <property type="evidence" value="ECO:0007669"/>
    <property type="project" value="UniProtKB-UniRule"/>
</dbReference>